<dbReference type="Gene3D" id="3.90.1200.10">
    <property type="match status" value="1"/>
</dbReference>
<dbReference type="SUPFAM" id="SSF56112">
    <property type="entry name" value="Protein kinase-like (PK-like)"/>
    <property type="match status" value="1"/>
</dbReference>
<evidence type="ECO:0000259" key="2">
    <source>
        <dbReference type="Pfam" id="PF01636"/>
    </source>
</evidence>
<dbReference type="GO" id="GO:0009088">
    <property type="term" value="P:threonine biosynthetic process"/>
    <property type="evidence" value="ECO:0007669"/>
    <property type="project" value="TreeGrafter"/>
</dbReference>
<feature type="domain" description="Aminoglycoside phosphotransferase" evidence="2">
    <location>
        <begin position="26"/>
        <end position="256"/>
    </location>
</feature>
<dbReference type="InterPro" id="IPR002575">
    <property type="entry name" value="Aminoglycoside_PTrfase"/>
</dbReference>
<evidence type="ECO:0000256" key="1">
    <source>
        <dbReference type="ARBA" id="ARBA00038240"/>
    </source>
</evidence>
<gene>
    <name evidence="3" type="ORF">BK138_03985</name>
</gene>
<dbReference type="AlphaFoldDB" id="A0A1R1F0Y5"/>
<protein>
    <recommendedName>
        <fullName evidence="2">Aminoglycoside phosphotransferase domain-containing protein</fullName>
    </recommendedName>
</protein>
<dbReference type="PANTHER" id="PTHR21064">
    <property type="entry name" value="AMINOGLYCOSIDE PHOSPHOTRANSFERASE DOMAIN-CONTAINING PROTEIN-RELATED"/>
    <property type="match status" value="1"/>
</dbReference>
<organism evidence="3 4">
    <name type="scientific">Paenibacillus rhizosphaerae</name>
    <dbReference type="NCBI Taxonomy" id="297318"/>
    <lineage>
        <taxon>Bacteria</taxon>
        <taxon>Bacillati</taxon>
        <taxon>Bacillota</taxon>
        <taxon>Bacilli</taxon>
        <taxon>Bacillales</taxon>
        <taxon>Paenibacillaceae</taxon>
        <taxon>Paenibacillus</taxon>
    </lineage>
</organism>
<evidence type="ECO:0000313" key="4">
    <source>
        <dbReference type="Proteomes" id="UP000187172"/>
    </source>
</evidence>
<reference evidence="3 4" key="1">
    <citation type="submission" date="2016-11" db="EMBL/GenBank/DDBJ databases">
        <title>Paenibacillus species isolates.</title>
        <authorList>
            <person name="Beno S.M."/>
        </authorList>
    </citation>
    <scope>NUCLEOTIDE SEQUENCE [LARGE SCALE GENOMIC DNA]</scope>
    <source>
        <strain evidence="3 4">FSL R5-0378</strain>
    </source>
</reference>
<dbReference type="Pfam" id="PF01636">
    <property type="entry name" value="APH"/>
    <property type="match status" value="1"/>
</dbReference>
<comment type="caution">
    <text evidence="3">The sequence shown here is derived from an EMBL/GenBank/DDBJ whole genome shotgun (WGS) entry which is preliminary data.</text>
</comment>
<evidence type="ECO:0000313" key="3">
    <source>
        <dbReference type="EMBL" id="OMF57759.1"/>
    </source>
</evidence>
<sequence length="328" mass="38214">MVTADILSKAAASFDFDVNTLEFVSHSTNEVYRFSKNNEFYFLRISVKPLAYAEKIHAELEWIHDLVHHGVNASLPILTKDQQLTALYEEDGQCFIAAVFRMAPGKFFDKGNRHLWGTDIYHAWGETMGKMHKQSKSYIPVVKGRHRDHWSKSEFSNPNLQHGKYRVLLDKLQSLEDQIDSLPREGNAYGLIHNDFHPYNFMIDGDTITVFDFDDCIYGWYALDIAIAAAHAVWWGSPGEDRMSKNEFARRFLDDFLAGYFKHHPLDSHWIQRIPMFMDYRNICSFFWWLQDWDGDESKLNDFQKNAITEAVKIIADGRSFDGCEIEM</sequence>
<name>A0A1R1F0Y5_9BACL</name>
<comment type="similarity">
    <text evidence="1">Belongs to the pseudomonas-type ThrB family.</text>
</comment>
<dbReference type="InterPro" id="IPR050249">
    <property type="entry name" value="Pseudomonas-type_ThrB"/>
</dbReference>
<dbReference type="EMBL" id="MRTP01000001">
    <property type="protein sequence ID" value="OMF57759.1"/>
    <property type="molecule type" value="Genomic_DNA"/>
</dbReference>
<dbReference type="STRING" id="297318.BK138_03985"/>
<dbReference type="PANTHER" id="PTHR21064:SF6">
    <property type="entry name" value="AMINOGLYCOSIDE PHOSPHOTRANSFERASE DOMAIN-CONTAINING PROTEIN"/>
    <property type="match status" value="1"/>
</dbReference>
<proteinExistence type="inferred from homology"/>
<keyword evidence="4" id="KW-1185">Reference proteome</keyword>
<accession>A0A1R1F0Y5</accession>
<dbReference type="GO" id="GO:0004413">
    <property type="term" value="F:homoserine kinase activity"/>
    <property type="evidence" value="ECO:0007669"/>
    <property type="project" value="TreeGrafter"/>
</dbReference>
<dbReference type="Proteomes" id="UP000187172">
    <property type="component" value="Unassembled WGS sequence"/>
</dbReference>
<dbReference type="InterPro" id="IPR011009">
    <property type="entry name" value="Kinase-like_dom_sf"/>
</dbReference>